<dbReference type="RefSeq" id="WP_025655584.1">
    <property type="nucleotide sequence ID" value="NZ_QVIA01000034.1"/>
</dbReference>
<name>A0A3E2WG44_9FIRM</name>
<dbReference type="EMBL" id="QVIA01000034">
    <property type="protein sequence ID" value="RGC24874.1"/>
    <property type="molecule type" value="Genomic_DNA"/>
</dbReference>
<sequence>MWTTQNPTHCPNCMSRNIVLGDKVYKKDVFGEDTDIVILGSWFCNDCGNLIGRKMNQYENDLDKESL</sequence>
<proteinExistence type="predicted"/>
<evidence type="ECO:0000313" key="1">
    <source>
        <dbReference type="EMBL" id="RGC24874.1"/>
    </source>
</evidence>
<comment type="caution">
    <text evidence="1">The sequence shown here is derived from an EMBL/GenBank/DDBJ whole genome shotgun (WGS) entry which is preliminary data.</text>
</comment>
<accession>A0A3E2WG44</accession>
<dbReference type="AlphaFoldDB" id="A0A3E2WG44"/>
<organism evidence="1 2">
    <name type="scientific">Hungatella hathewayi</name>
    <dbReference type="NCBI Taxonomy" id="154046"/>
    <lineage>
        <taxon>Bacteria</taxon>
        <taxon>Bacillati</taxon>
        <taxon>Bacillota</taxon>
        <taxon>Clostridia</taxon>
        <taxon>Lachnospirales</taxon>
        <taxon>Lachnospiraceae</taxon>
        <taxon>Hungatella</taxon>
    </lineage>
</organism>
<evidence type="ECO:0000313" key="2">
    <source>
        <dbReference type="Proteomes" id="UP000261111"/>
    </source>
</evidence>
<gene>
    <name evidence="1" type="ORF">DWX41_20915</name>
</gene>
<protein>
    <submittedName>
        <fullName evidence="1">Uncharacterized protein</fullName>
    </submittedName>
</protein>
<reference evidence="1 2" key="1">
    <citation type="submission" date="2018-08" db="EMBL/GenBank/DDBJ databases">
        <title>A genome reference for cultivated species of the human gut microbiota.</title>
        <authorList>
            <person name="Zou Y."/>
            <person name="Xue W."/>
            <person name="Luo G."/>
        </authorList>
    </citation>
    <scope>NUCLEOTIDE SEQUENCE [LARGE SCALE GENOMIC DNA]</scope>
    <source>
        <strain evidence="1 2">AF19-21</strain>
    </source>
</reference>
<dbReference type="Proteomes" id="UP000261111">
    <property type="component" value="Unassembled WGS sequence"/>
</dbReference>